<dbReference type="AlphaFoldDB" id="A0A232EJS7"/>
<dbReference type="CDD" id="cd09631">
    <property type="entry name" value="DOMON_DOH"/>
    <property type="match status" value="1"/>
</dbReference>
<gene>
    <name evidence="12" type="ORF">TSAR_001132</name>
</gene>
<dbReference type="GO" id="GO:0030667">
    <property type="term" value="C:secretory granule membrane"/>
    <property type="evidence" value="ECO:0007669"/>
    <property type="project" value="TreeGrafter"/>
</dbReference>
<dbReference type="Proteomes" id="UP000215335">
    <property type="component" value="Unassembled WGS sequence"/>
</dbReference>
<evidence type="ECO:0000256" key="7">
    <source>
        <dbReference type="ARBA" id="ARBA00023157"/>
    </source>
</evidence>
<dbReference type="FunFam" id="2.60.120.230:FF:000001">
    <property type="entry name" value="Monooxygenase, DBH-like 1"/>
    <property type="match status" value="1"/>
</dbReference>
<dbReference type="GO" id="GO:0006589">
    <property type="term" value="P:octopamine biosynthetic process"/>
    <property type="evidence" value="ECO:0007669"/>
    <property type="project" value="TreeGrafter"/>
</dbReference>
<evidence type="ECO:0000256" key="1">
    <source>
        <dbReference type="ARBA" id="ARBA00001973"/>
    </source>
</evidence>
<dbReference type="InterPro" id="IPR045266">
    <property type="entry name" value="DOH_DOMON"/>
</dbReference>
<keyword evidence="13" id="KW-1185">Reference proteome</keyword>
<sequence length="842" mass="95625">MEWSLLFLTLSCAVWLAGADLMDLYVQHMDETMGTRAYYDRLKASRRAHVNRQRRSVLEGRGFRVADQVSQRIDVNRVKVKYVPDSDLSLDYTHPQPQEVYPDIEQSFDSDKKIDFSRFIDSMQKPDWMKGRAPKKYIPEMRNLVFPLKKRPKRSSNDRQRETEAKREFTRYEKLDNEGNVVLEWDPTDDENVTFRVTAKTLGYIGLGFNDKSHMMGADIVLAWVDDHTRIATLLDSHGVESNNAAPETDASQDVHLLHGSQNDTHTVVTFTRRWQSCDPQDRSLTGDTVRVLWALHESDPELNAARFHGEKRGGRALRLKAPAPHPPPTINDPSMIKWDVKLNQFSVPNNTDTTYWCKIFKAPKLQRKHHMIGYTPLVEEANEGLVHHVILYECASDPILAEHSRMHGAHCYSPTMPVQWASCLQPVLAWARGSRGEWFPEHVGLPVAENLEGSYYMLEVHYNNKVGREVIDSSGVRLHLTPKIRKMEAGIFVAGVAVSPLHMVPPQQKEYATAGYCTPDCTNKMFDKEGVNVVSVVLHSHLAGRRLSLKHIRQGKELPPIVQDNHFDFEYQQSHTLEREVKILPGDELVAECVYDTRGRTKPTFGGYAASQEMCLAFVVHYPRTPLAACYSMTPVKEFFNALNVQSFKGMTMENAENLFLSTTWVPFIVAFGIRDVGFWTETVTLPVSPNHHTPNFPDIRSNDSSDIDFIKRMKSALISKGDYIDYDDIFGILIIEKPDEFAGHSLSEHMSALAWNDTALSKSIENSLYYGKHATYCRTRQDRFPRTPKEHMFPNFTALPVSNDTSCNEVQAAYGSTASSTIGSILSTFLILPLLLVSLS</sequence>
<evidence type="ECO:0000256" key="3">
    <source>
        <dbReference type="ARBA" id="ARBA00022723"/>
    </source>
</evidence>
<dbReference type="STRING" id="543379.A0A232EJS7"/>
<evidence type="ECO:0000313" key="13">
    <source>
        <dbReference type="Proteomes" id="UP000215335"/>
    </source>
</evidence>
<evidence type="ECO:0000259" key="11">
    <source>
        <dbReference type="PROSITE" id="PS50836"/>
    </source>
</evidence>
<feature type="domain" description="DOMON" evidence="11">
    <location>
        <begin position="179"/>
        <end position="297"/>
    </location>
</feature>
<dbReference type="PANTHER" id="PTHR10157:SF23">
    <property type="entry name" value="MOXD1 HOMOLOG 1"/>
    <property type="match status" value="1"/>
</dbReference>
<dbReference type="GO" id="GO:0004500">
    <property type="term" value="F:dopamine beta-monooxygenase activity"/>
    <property type="evidence" value="ECO:0007669"/>
    <property type="project" value="InterPro"/>
</dbReference>
<dbReference type="GO" id="GO:0005615">
    <property type="term" value="C:extracellular space"/>
    <property type="evidence" value="ECO:0007669"/>
    <property type="project" value="TreeGrafter"/>
</dbReference>
<dbReference type="GO" id="GO:0005507">
    <property type="term" value="F:copper ion binding"/>
    <property type="evidence" value="ECO:0007669"/>
    <property type="project" value="InterPro"/>
</dbReference>
<comment type="cofactor">
    <cofactor evidence="1">
        <name>Cu(2+)</name>
        <dbReference type="ChEBI" id="CHEBI:29036"/>
    </cofactor>
</comment>
<comment type="caution">
    <text evidence="12">The sequence shown here is derived from an EMBL/GenBank/DDBJ whole genome shotgun (WGS) entry which is preliminary data.</text>
</comment>
<proteinExistence type="inferred from homology"/>
<evidence type="ECO:0000256" key="2">
    <source>
        <dbReference type="ARBA" id="ARBA00010676"/>
    </source>
</evidence>
<evidence type="ECO:0000256" key="8">
    <source>
        <dbReference type="ARBA" id="ARBA00023180"/>
    </source>
</evidence>
<feature type="chain" id="PRO_5012669394" description="DOMON domain-containing protein" evidence="10">
    <location>
        <begin position="20"/>
        <end position="842"/>
    </location>
</feature>
<dbReference type="InterPro" id="IPR005018">
    <property type="entry name" value="DOMON_domain"/>
</dbReference>
<dbReference type="Gene3D" id="2.60.120.230">
    <property type="match status" value="1"/>
</dbReference>
<dbReference type="InterPro" id="IPR024548">
    <property type="entry name" value="Cu2_monoox_C"/>
</dbReference>
<keyword evidence="7" id="KW-1015">Disulfide bond</keyword>
<dbReference type="PROSITE" id="PS50836">
    <property type="entry name" value="DOMON"/>
    <property type="match status" value="1"/>
</dbReference>
<dbReference type="Gene3D" id="2.60.120.310">
    <property type="entry name" value="Copper type II, ascorbate-dependent monooxygenase, N-terminal domain"/>
    <property type="match status" value="1"/>
</dbReference>
<dbReference type="PRINTS" id="PR00767">
    <property type="entry name" value="DBMONOXGNASE"/>
</dbReference>
<dbReference type="GO" id="GO:0042420">
    <property type="term" value="P:dopamine catabolic process"/>
    <property type="evidence" value="ECO:0007669"/>
    <property type="project" value="TreeGrafter"/>
</dbReference>
<dbReference type="GO" id="GO:0042421">
    <property type="term" value="P:norepinephrine biosynthetic process"/>
    <property type="evidence" value="ECO:0007669"/>
    <property type="project" value="TreeGrafter"/>
</dbReference>
<dbReference type="OrthoDB" id="10003276at2759"/>
<dbReference type="InterPro" id="IPR036939">
    <property type="entry name" value="Cu2_ascorb_mOase_N_sf"/>
</dbReference>
<dbReference type="SMART" id="SM00664">
    <property type="entry name" value="DoH"/>
    <property type="match status" value="1"/>
</dbReference>
<dbReference type="PANTHER" id="PTHR10157">
    <property type="entry name" value="DOPAMINE BETA HYDROXYLASE RELATED"/>
    <property type="match status" value="1"/>
</dbReference>
<dbReference type="InterPro" id="IPR014784">
    <property type="entry name" value="Cu2_ascorb_mOase-like_C"/>
</dbReference>
<dbReference type="FunFam" id="2.60.120.310:FF:000004">
    <property type="entry name" value="DBH-like monooxygenase protein 1"/>
    <property type="match status" value="1"/>
</dbReference>
<keyword evidence="8" id="KW-0325">Glycoprotein</keyword>
<evidence type="ECO:0000256" key="5">
    <source>
        <dbReference type="ARBA" id="ARBA00023008"/>
    </source>
</evidence>
<dbReference type="InterPro" id="IPR000323">
    <property type="entry name" value="Cu2_ascorb_mOase_N"/>
</dbReference>
<evidence type="ECO:0000256" key="6">
    <source>
        <dbReference type="ARBA" id="ARBA00023033"/>
    </source>
</evidence>
<evidence type="ECO:0000256" key="4">
    <source>
        <dbReference type="ARBA" id="ARBA00023002"/>
    </source>
</evidence>
<dbReference type="InterPro" id="IPR028460">
    <property type="entry name" value="Tbh/DBH"/>
</dbReference>
<dbReference type="InterPro" id="IPR000945">
    <property type="entry name" value="DBH-like"/>
</dbReference>
<feature type="signal peptide" evidence="10">
    <location>
        <begin position="1"/>
        <end position="19"/>
    </location>
</feature>
<protein>
    <recommendedName>
        <fullName evidence="11">DOMON domain-containing protein</fullName>
    </recommendedName>
</protein>
<organism evidence="12 13">
    <name type="scientific">Trichomalopsis sarcophagae</name>
    <dbReference type="NCBI Taxonomy" id="543379"/>
    <lineage>
        <taxon>Eukaryota</taxon>
        <taxon>Metazoa</taxon>
        <taxon>Ecdysozoa</taxon>
        <taxon>Arthropoda</taxon>
        <taxon>Hexapoda</taxon>
        <taxon>Insecta</taxon>
        <taxon>Pterygota</taxon>
        <taxon>Neoptera</taxon>
        <taxon>Endopterygota</taxon>
        <taxon>Hymenoptera</taxon>
        <taxon>Apocrita</taxon>
        <taxon>Proctotrupomorpha</taxon>
        <taxon>Chalcidoidea</taxon>
        <taxon>Pteromalidae</taxon>
        <taxon>Pteromalinae</taxon>
        <taxon>Trichomalopsis</taxon>
    </lineage>
</organism>
<dbReference type="Pfam" id="PF03712">
    <property type="entry name" value="Cu2_monoox_C"/>
    <property type="match status" value="1"/>
</dbReference>
<evidence type="ECO:0000313" key="12">
    <source>
        <dbReference type="EMBL" id="OXU18624.1"/>
    </source>
</evidence>
<dbReference type="SUPFAM" id="SSF49742">
    <property type="entry name" value="PHM/PNGase F"/>
    <property type="match status" value="2"/>
</dbReference>
<keyword evidence="10" id="KW-0732">Signal</keyword>
<dbReference type="EMBL" id="NNAY01003939">
    <property type="protein sequence ID" value="OXU18624.1"/>
    <property type="molecule type" value="Genomic_DNA"/>
</dbReference>
<keyword evidence="5" id="KW-0186">Copper</keyword>
<reference evidence="12 13" key="1">
    <citation type="journal article" date="2017" name="Curr. Biol.">
        <title>The Evolution of Venom by Co-option of Single-Copy Genes.</title>
        <authorList>
            <person name="Martinson E.O."/>
            <person name="Mrinalini"/>
            <person name="Kelkar Y.D."/>
            <person name="Chang C.H."/>
            <person name="Werren J.H."/>
        </authorList>
    </citation>
    <scope>NUCLEOTIDE SEQUENCE [LARGE SCALE GENOMIC DNA]</scope>
    <source>
        <strain evidence="12 13">Alberta</strain>
        <tissue evidence="12">Whole body</tissue>
    </source>
</reference>
<feature type="region of interest" description="Disordered" evidence="9">
    <location>
        <begin position="149"/>
        <end position="168"/>
    </location>
</feature>
<keyword evidence="6" id="KW-0503">Monooxygenase</keyword>
<dbReference type="InterPro" id="IPR008977">
    <property type="entry name" value="PHM/PNGase_F_dom_sf"/>
</dbReference>
<keyword evidence="3" id="KW-0479">Metal-binding</keyword>
<accession>A0A232EJS7</accession>
<feature type="compositionally biased region" description="Basic and acidic residues" evidence="9">
    <location>
        <begin position="155"/>
        <end position="168"/>
    </location>
</feature>
<name>A0A232EJS7_9HYME</name>
<dbReference type="Gene3D" id="2.60.40.1210">
    <property type="entry name" value="Cellobiose dehydrogenase, cytochrome domain"/>
    <property type="match status" value="1"/>
</dbReference>
<keyword evidence="4" id="KW-0560">Oxidoreductase</keyword>
<dbReference type="Pfam" id="PF03351">
    <property type="entry name" value="DOMON"/>
    <property type="match status" value="1"/>
</dbReference>
<dbReference type="SUPFAM" id="SSF49344">
    <property type="entry name" value="CBD9-like"/>
    <property type="match status" value="1"/>
</dbReference>
<comment type="similarity">
    <text evidence="2">Belongs to the copper type II ascorbate-dependent monooxygenase family.</text>
</comment>
<dbReference type="Pfam" id="PF01082">
    <property type="entry name" value="Cu2_monooxygen"/>
    <property type="match status" value="1"/>
</dbReference>
<evidence type="ECO:0000256" key="9">
    <source>
        <dbReference type="SAM" id="MobiDB-lite"/>
    </source>
</evidence>
<evidence type="ECO:0000256" key="10">
    <source>
        <dbReference type="SAM" id="SignalP"/>
    </source>
</evidence>